<dbReference type="EMBL" id="PKUS01000010">
    <property type="protein sequence ID" value="PLW68866.1"/>
    <property type="molecule type" value="Genomic_DNA"/>
</dbReference>
<gene>
    <name evidence="3" type="ORF">C0039_09570</name>
</gene>
<reference evidence="3 4" key="1">
    <citation type="submission" date="2018-01" db="EMBL/GenBank/DDBJ databases">
        <title>The draft genome sequence of Halioglobus lutimaris HF004.</title>
        <authorList>
            <person name="Du Z.-J."/>
            <person name="Shi M.-J."/>
        </authorList>
    </citation>
    <scope>NUCLEOTIDE SEQUENCE [LARGE SCALE GENOMIC DNA]</scope>
    <source>
        <strain evidence="3 4">HF004</strain>
    </source>
</reference>
<dbReference type="SUPFAM" id="SSF51735">
    <property type="entry name" value="NAD(P)-binding Rossmann-fold domains"/>
    <property type="match status" value="1"/>
</dbReference>
<comment type="caution">
    <text evidence="3">The sequence shown here is derived from an EMBL/GenBank/DDBJ whole genome shotgun (WGS) entry which is preliminary data.</text>
</comment>
<dbReference type="PROSITE" id="PS00061">
    <property type="entry name" value="ADH_SHORT"/>
    <property type="match status" value="1"/>
</dbReference>
<dbReference type="PRINTS" id="PR00081">
    <property type="entry name" value="GDHRDH"/>
</dbReference>
<evidence type="ECO:0000256" key="1">
    <source>
        <dbReference type="ARBA" id="ARBA00006484"/>
    </source>
</evidence>
<comment type="similarity">
    <text evidence="1">Belongs to the short-chain dehydrogenases/reductases (SDR) family.</text>
</comment>
<sequence>MVLKDKVALVTGAGQGVGEGIARALHARGAQVVIAEYDTESGNRVAQALDNAVFQQVDIRDRAQVEDAVKQTISTFGHLDILVNNAYPTGTPPARLETREDEDFERALTGGFMAPWWAMKAAFESMQGRQWGRVINVCSLNGVNAHPYTVEYNSAKEALRALSRTAAREWAKHGICVNVICPAARTPAYDRFERYTPENAALMLKQNPMGRMGDPEADIGGVVAFLASDDARYVTGNTLFADGGSHINGVNWEPPVA</sequence>
<dbReference type="Gene3D" id="3.40.50.720">
    <property type="entry name" value="NAD(P)-binding Rossmann-like Domain"/>
    <property type="match status" value="1"/>
</dbReference>
<dbReference type="InterPro" id="IPR002347">
    <property type="entry name" value="SDR_fam"/>
</dbReference>
<keyword evidence="2" id="KW-0560">Oxidoreductase</keyword>
<dbReference type="InterPro" id="IPR020904">
    <property type="entry name" value="Sc_DH/Rdtase_CS"/>
</dbReference>
<dbReference type="PANTHER" id="PTHR24321">
    <property type="entry name" value="DEHYDROGENASES, SHORT CHAIN"/>
    <property type="match status" value="1"/>
</dbReference>
<proteinExistence type="inferred from homology"/>
<accession>A0A2N5X2Z3</accession>
<evidence type="ECO:0000256" key="2">
    <source>
        <dbReference type="ARBA" id="ARBA00023002"/>
    </source>
</evidence>
<dbReference type="Pfam" id="PF13561">
    <property type="entry name" value="adh_short_C2"/>
    <property type="match status" value="1"/>
</dbReference>
<organism evidence="3 4">
    <name type="scientific">Pseudohalioglobus lutimaris</name>
    <dbReference type="NCBI Taxonomy" id="1737061"/>
    <lineage>
        <taxon>Bacteria</taxon>
        <taxon>Pseudomonadati</taxon>
        <taxon>Pseudomonadota</taxon>
        <taxon>Gammaproteobacteria</taxon>
        <taxon>Cellvibrionales</taxon>
        <taxon>Halieaceae</taxon>
        <taxon>Pseudohalioglobus</taxon>
    </lineage>
</organism>
<dbReference type="PANTHER" id="PTHR24321:SF8">
    <property type="entry name" value="ESTRADIOL 17-BETA-DEHYDROGENASE 8-RELATED"/>
    <property type="match status" value="1"/>
</dbReference>
<evidence type="ECO:0000313" key="4">
    <source>
        <dbReference type="Proteomes" id="UP000235005"/>
    </source>
</evidence>
<dbReference type="GO" id="GO:0016491">
    <property type="term" value="F:oxidoreductase activity"/>
    <property type="evidence" value="ECO:0007669"/>
    <property type="project" value="UniProtKB-KW"/>
</dbReference>
<dbReference type="Proteomes" id="UP000235005">
    <property type="component" value="Unassembled WGS sequence"/>
</dbReference>
<dbReference type="CDD" id="cd05233">
    <property type="entry name" value="SDR_c"/>
    <property type="match status" value="1"/>
</dbReference>
<protein>
    <submittedName>
        <fullName evidence="3">SDR family NAD(P)-dependent oxidoreductase</fullName>
    </submittedName>
</protein>
<name>A0A2N5X2Z3_9GAMM</name>
<keyword evidence="4" id="KW-1185">Reference proteome</keyword>
<evidence type="ECO:0000313" key="3">
    <source>
        <dbReference type="EMBL" id="PLW68866.1"/>
    </source>
</evidence>
<dbReference type="FunFam" id="3.40.50.720:FF:000084">
    <property type="entry name" value="Short-chain dehydrogenase reductase"/>
    <property type="match status" value="1"/>
</dbReference>
<dbReference type="OrthoDB" id="9806974at2"/>
<dbReference type="AlphaFoldDB" id="A0A2N5X2Z3"/>
<dbReference type="InterPro" id="IPR036291">
    <property type="entry name" value="NAD(P)-bd_dom_sf"/>
</dbReference>
<dbReference type="RefSeq" id="WP_076001325.1">
    <property type="nucleotide sequence ID" value="NZ_PKUS01000010.1"/>
</dbReference>
<dbReference type="PRINTS" id="PR00080">
    <property type="entry name" value="SDRFAMILY"/>
</dbReference>